<evidence type="ECO:0000313" key="2">
    <source>
        <dbReference type="Proteomes" id="UP000019737"/>
    </source>
</evidence>
<reference evidence="1 2" key="1">
    <citation type="submission" date="2014-01" db="EMBL/GenBank/DDBJ databases">
        <authorList>
            <person name="Schneider V.M."/>
            <person name="Bowman C.A."/>
            <person name="Russell D.A."/>
            <person name="Pope W.H."/>
            <person name="Jacobs-Sera D."/>
            <person name="Hendrix R.W."/>
            <person name="Hatfull G.F."/>
        </authorList>
    </citation>
    <scope>NUCLEOTIDE SEQUENCE [LARGE SCALE GENOMIC DNA]</scope>
</reference>
<sequence length="87" mass="9632">MSKFQVGDRARVVKVVDIDSDDRHEYTDPAEAMAHLGGYGPGIGDIVVITEVNVAKGHYDCNAKFEDDDSDLNEDFGFLDEELEPVK</sequence>
<dbReference type="GeneID" id="19527235"/>
<dbReference type="RefSeq" id="YP_009035950.1">
    <property type="nucleotide sequence ID" value="NC_024209.1"/>
</dbReference>
<evidence type="ECO:0000313" key="1">
    <source>
        <dbReference type="EMBL" id="AHN84066.1"/>
    </source>
</evidence>
<name>X2KSN8_9CAUD</name>
<dbReference type="KEGG" id="vg:19527235"/>
<accession>X2KSN8</accession>
<dbReference type="Proteomes" id="UP000019737">
    <property type="component" value="Segment"/>
</dbReference>
<protein>
    <submittedName>
        <fullName evidence="1">Uncharacterized protein</fullName>
    </submittedName>
</protein>
<organism evidence="1 2">
    <name type="scientific">Mycobacterium phage Hawkeye</name>
    <dbReference type="NCBI Taxonomy" id="1458711"/>
    <lineage>
        <taxon>Viruses</taxon>
        <taxon>Duplodnaviria</taxon>
        <taxon>Heunggongvirae</taxon>
        <taxon>Uroviricota</taxon>
        <taxon>Caudoviricetes</taxon>
        <taxon>Dclasvirinae</taxon>
        <taxon>Hawkeyevirus</taxon>
        <taxon>Hawkeyevirus hawkeye</taxon>
    </lineage>
</organism>
<dbReference type="OrthoDB" id="38960at10239"/>
<gene>
    <name evidence="1" type="primary">55</name>
    <name evidence="1" type="ORF">PBI_HAWKEYE_55</name>
</gene>
<keyword evidence="2" id="KW-1185">Reference proteome</keyword>
<proteinExistence type="predicted"/>
<dbReference type="EMBL" id="KJ194582">
    <property type="protein sequence ID" value="AHN84066.1"/>
    <property type="molecule type" value="Genomic_DNA"/>
</dbReference>